<organism evidence="2 3">
    <name type="scientific">Senna tora</name>
    <dbReference type="NCBI Taxonomy" id="362788"/>
    <lineage>
        <taxon>Eukaryota</taxon>
        <taxon>Viridiplantae</taxon>
        <taxon>Streptophyta</taxon>
        <taxon>Embryophyta</taxon>
        <taxon>Tracheophyta</taxon>
        <taxon>Spermatophyta</taxon>
        <taxon>Magnoliopsida</taxon>
        <taxon>eudicotyledons</taxon>
        <taxon>Gunneridae</taxon>
        <taxon>Pentapetalae</taxon>
        <taxon>rosids</taxon>
        <taxon>fabids</taxon>
        <taxon>Fabales</taxon>
        <taxon>Fabaceae</taxon>
        <taxon>Caesalpinioideae</taxon>
        <taxon>Cassia clade</taxon>
        <taxon>Senna</taxon>
    </lineage>
</organism>
<feature type="domain" description="RNase H type-1" evidence="1">
    <location>
        <begin position="219"/>
        <end position="349"/>
    </location>
</feature>
<sequence length="380" mass="43167">MKKLRITGPYSRRHETEQHQEDYGYLNMDEDNVHQEERHGSSKILKNMNEMAFVTHTENILPPKPVRLVRWEAPTLGTVKINVDGSSLGNPGKLGYAGLSEIQMVNGSLDSRLPIQQDFTLFNWGKNRSSYVRFSYWRNPGTTWKKLGSKINSYAEGRKSVCRLSYETWIKKQQRLKLSLHLFGWTNSAVLLDHMAFVTHTENILPPKPVRLVRWEAPTLGTVKINVDGSSLGNPGKAGIGGLIRDSDGEWIIGFTASIGFNKILYAELLAIKYGLELAWERQCPKVICESDSTDAIQLVEWAKIEVHMYGSLIGEIRELLERNWEARLIHTLREGNQCADYLAKLGSRSNNGCYIWNSPLPALYVQLSRDAVGVMYSRK</sequence>
<gene>
    <name evidence="2" type="ORF">G2W53_022983</name>
</gene>
<dbReference type="PANTHER" id="PTHR47723">
    <property type="entry name" value="OS05G0353850 PROTEIN"/>
    <property type="match status" value="1"/>
</dbReference>
<name>A0A834WPU1_9FABA</name>
<dbReference type="Proteomes" id="UP000634136">
    <property type="component" value="Unassembled WGS sequence"/>
</dbReference>
<evidence type="ECO:0000259" key="1">
    <source>
        <dbReference type="PROSITE" id="PS50879"/>
    </source>
</evidence>
<dbReference type="SUPFAM" id="SSF53098">
    <property type="entry name" value="Ribonuclease H-like"/>
    <property type="match status" value="1"/>
</dbReference>
<dbReference type="InterPro" id="IPR012337">
    <property type="entry name" value="RNaseH-like_sf"/>
</dbReference>
<dbReference type="EMBL" id="JAAIUW010000007">
    <property type="protein sequence ID" value="KAF7824839.1"/>
    <property type="molecule type" value="Genomic_DNA"/>
</dbReference>
<evidence type="ECO:0000313" key="2">
    <source>
        <dbReference type="EMBL" id="KAF7824839.1"/>
    </source>
</evidence>
<proteinExistence type="predicted"/>
<dbReference type="CDD" id="cd06222">
    <property type="entry name" value="RNase_H_like"/>
    <property type="match status" value="1"/>
</dbReference>
<dbReference type="OrthoDB" id="1436468at2759"/>
<dbReference type="InterPro" id="IPR044730">
    <property type="entry name" value="RNase_H-like_dom_plant"/>
</dbReference>
<dbReference type="GO" id="GO:0003676">
    <property type="term" value="F:nucleic acid binding"/>
    <property type="evidence" value="ECO:0007669"/>
    <property type="project" value="InterPro"/>
</dbReference>
<dbReference type="Pfam" id="PF13456">
    <property type="entry name" value="RVT_3"/>
    <property type="match status" value="1"/>
</dbReference>
<reference evidence="2" key="1">
    <citation type="submission" date="2020-09" db="EMBL/GenBank/DDBJ databases">
        <title>Genome-Enabled Discovery of Anthraquinone Biosynthesis in Senna tora.</title>
        <authorList>
            <person name="Kang S.-H."/>
            <person name="Pandey R.P."/>
            <person name="Lee C.-M."/>
            <person name="Sim J.-S."/>
            <person name="Jeong J.-T."/>
            <person name="Choi B.-S."/>
            <person name="Jung M."/>
            <person name="Ginzburg D."/>
            <person name="Zhao K."/>
            <person name="Won S.Y."/>
            <person name="Oh T.-J."/>
            <person name="Yu Y."/>
            <person name="Kim N.-H."/>
            <person name="Lee O.R."/>
            <person name="Lee T.-H."/>
            <person name="Bashyal P."/>
            <person name="Kim T.-S."/>
            <person name="Lee W.-H."/>
            <person name="Kawkins C."/>
            <person name="Kim C.-K."/>
            <person name="Kim J.S."/>
            <person name="Ahn B.O."/>
            <person name="Rhee S.Y."/>
            <person name="Sohng J.K."/>
        </authorList>
    </citation>
    <scope>NUCLEOTIDE SEQUENCE</scope>
    <source>
        <tissue evidence="2">Leaf</tissue>
    </source>
</reference>
<dbReference type="InterPro" id="IPR053151">
    <property type="entry name" value="RNase_H-like"/>
</dbReference>
<dbReference type="AlphaFoldDB" id="A0A834WPU1"/>
<keyword evidence="3" id="KW-1185">Reference proteome</keyword>
<dbReference type="PROSITE" id="PS50879">
    <property type="entry name" value="RNASE_H_1"/>
    <property type="match status" value="1"/>
</dbReference>
<dbReference type="InterPro" id="IPR002156">
    <property type="entry name" value="RNaseH_domain"/>
</dbReference>
<comment type="caution">
    <text evidence="2">The sequence shown here is derived from an EMBL/GenBank/DDBJ whole genome shotgun (WGS) entry which is preliminary data.</text>
</comment>
<dbReference type="Gene3D" id="3.30.420.10">
    <property type="entry name" value="Ribonuclease H-like superfamily/Ribonuclease H"/>
    <property type="match status" value="1"/>
</dbReference>
<dbReference type="PANTHER" id="PTHR47723:SF19">
    <property type="entry name" value="POLYNUCLEOTIDYL TRANSFERASE, RIBONUCLEASE H-LIKE SUPERFAMILY PROTEIN"/>
    <property type="match status" value="1"/>
</dbReference>
<evidence type="ECO:0000313" key="3">
    <source>
        <dbReference type="Proteomes" id="UP000634136"/>
    </source>
</evidence>
<dbReference type="InterPro" id="IPR036397">
    <property type="entry name" value="RNaseH_sf"/>
</dbReference>
<dbReference type="GO" id="GO:0004523">
    <property type="term" value="F:RNA-DNA hybrid ribonuclease activity"/>
    <property type="evidence" value="ECO:0007669"/>
    <property type="project" value="InterPro"/>
</dbReference>
<accession>A0A834WPU1</accession>
<protein>
    <submittedName>
        <fullName evidence="2">Ribonuclease H</fullName>
    </submittedName>
</protein>